<protein>
    <recommendedName>
        <fullName evidence="6">Probable ribonuclease FAU-1</fullName>
        <ecNumber evidence="6">3.1.26.-</ecNumber>
    </recommendedName>
    <alternativeName>
        <fullName evidence="6">RNA-binding protein FAU-1</fullName>
    </alternativeName>
</protein>
<dbReference type="OrthoDB" id="84798at2157"/>
<evidence type="ECO:0000256" key="5">
    <source>
        <dbReference type="ARBA" id="ARBA00022884"/>
    </source>
</evidence>
<evidence type="ECO:0000259" key="7">
    <source>
        <dbReference type="Pfam" id="PF04167"/>
    </source>
</evidence>
<dbReference type="GO" id="GO:0006364">
    <property type="term" value="P:rRNA processing"/>
    <property type="evidence" value="ECO:0007669"/>
    <property type="project" value="UniProtKB-UniRule"/>
</dbReference>
<comment type="function">
    <text evidence="6">Probable RNase involved in rRNA stability through maturation and/or degradation of precursor rRNAs. Binds to RNA in loop regions with AU-rich sequences.</text>
</comment>
<dbReference type="RefSeq" id="WP_090505740.1">
    <property type="nucleotide sequence ID" value="NZ_FNWL01000001.1"/>
</dbReference>
<dbReference type="PANTHER" id="PTHR39159">
    <property type="match status" value="1"/>
</dbReference>
<evidence type="ECO:0000256" key="1">
    <source>
        <dbReference type="ARBA" id="ARBA00022552"/>
    </source>
</evidence>
<proteinExistence type="inferred from homology"/>
<dbReference type="GO" id="GO:0016891">
    <property type="term" value="F:RNA endonuclease activity producing 5'-phosphomonoesters, hydrolytic mechanism"/>
    <property type="evidence" value="ECO:0007669"/>
    <property type="project" value="UniProtKB-UniRule"/>
</dbReference>
<keyword evidence="3 6" id="KW-0255">Endonuclease</keyword>
<evidence type="ECO:0000256" key="4">
    <source>
        <dbReference type="ARBA" id="ARBA00022801"/>
    </source>
</evidence>
<keyword evidence="1 6" id="KW-0698">rRNA processing</keyword>
<gene>
    <name evidence="6" type="primary">fau-1</name>
    <name evidence="8" type="ORF">SAMN04487967_1030</name>
</gene>
<keyword evidence="4 6" id="KW-0378">Hydrolase</keyword>
<dbReference type="InterPro" id="IPR007295">
    <property type="entry name" value="DUF402"/>
</dbReference>
<keyword evidence="2 6" id="KW-0540">Nuclease</keyword>
<reference evidence="9" key="1">
    <citation type="submission" date="2016-10" db="EMBL/GenBank/DDBJ databases">
        <authorList>
            <person name="Varghese N."/>
            <person name="Submissions S."/>
        </authorList>
    </citation>
    <scope>NUCLEOTIDE SEQUENCE [LARGE SCALE GENOMIC DNA]</scope>
    <source>
        <strain evidence="9">CGMCC 1.8981</strain>
    </source>
</reference>
<dbReference type="EMBL" id="FNWL01000001">
    <property type="protein sequence ID" value="SEH12922.1"/>
    <property type="molecule type" value="Genomic_DNA"/>
</dbReference>
<name>A0A1H6FRG8_9EURY</name>
<dbReference type="Proteomes" id="UP000199112">
    <property type="component" value="Unassembled WGS sequence"/>
</dbReference>
<dbReference type="Gene3D" id="2.40.380.10">
    <property type="entry name" value="FomD-like"/>
    <property type="match status" value="1"/>
</dbReference>
<dbReference type="EC" id="3.1.26.-" evidence="6"/>
<keyword evidence="9" id="KW-1185">Reference proteome</keyword>
<dbReference type="InterPro" id="IPR016730">
    <property type="entry name" value="RNA-bd_FAU-1"/>
</dbReference>
<dbReference type="Pfam" id="PF04167">
    <property type="entry name" value="DUF402"/>
    <property type="match status" value="1"/>
</dbReference>
<feature type="domain" description="DUF402" evidence="7">
    <location>
        <begin position="339"/>
        <end position="476"/>
    </location>
</feature>
<keyword evidence="5 6" id="KW-0694">RNA-binding</keyword>
<comment type="similarity">
    <text evidence="6">Belongs to the FAU-1 family.</text>
</comment>
<dbReference type="GO" id="GO:0035925">
    <property type="term" value="F:mRNA 3'-UTR AU-rich region binding"/>
    <property type="evidence" value="ECO:0007669"/>
    <property type="project" value="UniProtKB-UniRule"/>
</dbReference>
<organism evidence="8 9">
    <name type="scientific">Natronorubrum sediminis</name>
    <dbReference type="NCBI Taxonomy" id="640943"/>
    <lineage>
        <taxon>Archaea</taxon>
        <taxon>Methanobacteriati</taxon>
        <taxon>Methanobacteriota</taxon>
        <taxon>Stenosarchaea group</taxon>
        <taxon>Halobacteria</taxon>
        <taxon>Halobacteriales</taxon>
        <taxon>Natrialbaceae</taxon>
        <taxon>Natronorubrum</taxon>
    </lineage>
</organism>
<dbReference type="PIRSF" id="PIRSF018644">
    <property type="entry name" value="RNA-binding_FAU-1"/>
    <property type="match status" value="1"/>
</dbReference>
<dbReference type="HAMAP" id="MF_01910">
    <property type="entry name" value="RNA_binding_AU_1"/>
    <property type="match status" value="1"/>
</dbReference>
<evidence type="ECO:0000256" key="3">
    <source>
        <dbReference type="ARBA" id="ARBA00022759"/>
    </source>
</evidence>
<dbReference type="InterPro" id="IPR035930">
    <property type="entry name" value="FomD-like_sf"/>
</dbReference>
<dbReference type="InterPro" id="IPR050212">
    <property type="entry name" value="Ntdp-like"/>
</dbReference>
<dbReference type="SUPFAM" id="SSF159234">
    <property type="entry name" value="FomD-like"/>
    <property type="match status" value="1"/>
</dbReference>
<evidence type="ECO:0000256" key="2">
    <source>
        <dbReference type="ARBA" id="ARBA00022722"/>
    </source>
</evidence>
<sequence>MTTARVRGIYTTAITRLIEENGLDVVQASDPIQARFDTDFGTEPADVTLETTRDRQGVEVSGVLDDVDEIVAELEALALDSFRWEDDVARGAVFDCEVLEAGGGSGATVDLGEGRRGYLTYDDVDGYVDAGNRYRVQVREPTPPWSDDDPRVVPTLEVQGGLCHLSRDRNGVSAALRGERAEELVGMTELLSVDVPADWGLRWQRTAIDADLEGMTDALERVATRAETLEDNLADAPEDPGEPQLLASPRRTAWCWFGRETRFELDALRRDVETTMPGHHRTKAADRAASAAVDFAEAVSEPDSDAASGDDDFPFDAVSEQFGPTTGDRLEIRHGKPDGQCFSLGRGEVTDWDRDGSITLERSMRGGGSYDALGVAKEDGDVAVTKLREGRWWYPTTYRSDDGSAKGTYVNVCTPVELFPDAARYIDLYVDVIRLPDGTVDIVDADELEAAVDEGHVSEELSAKALGVAEAVERALSK</sequence>
<dbReference type="PANTHER" id="PTHR39159:SF1">
    <property type="entry name" value="UPF0374 PROTEIN YGAC"/>
    <property type="match status" value="1"/>
</dbReference>
<evidence type="ECO:0000256" key="6">
    <source>
        <dbReference type="HAMAP-Rule" id="MF_01910"/>
    </source>
</evidence>
<evidence type="ECO:0000313" key="9">
    <source>
        <dbReference type="Proteomes" id="UP000199112"/>
    </source>
</evidence>
<accession>A0A1H6FRG8</accession>
<evidence type="ECO:0000313" key="8">
    <source>
        <dbReference type="EMBL" id="SEH12922.1"/>
    </source>
</evidence>
<dbReference type="AlphaFoldDB" id="A0A1H6FRG8"/>